<organism evidence="8 9">
    <name type="scientific">Pelagibius litoralis</name>
    <dbReference type="NCBI Taxonomy" id="374515"/>
    <lineage>
        <taxon>Bacteria</taxon>
        <taxon>Pseudomonadati</taxon>
        <taxon>Pseudomonadota</taxon>
        <taxon>Alphaproteobacteria</taxon>
        <taxon>Rhodospirillales</taxon>
        <taxon>Rhodovibrionaceae</taxon>
        <taxon>Pelagibius</taxon>
    </lineage>
</organism>
<dbReference type="Proteomes" id="UP000761264">
    <property type="component" value="Unassembled WGS sequence"/>
</dbReference>
<dbReference type="PANTHER" id="PTHR32322">
    <property type="entry name" value="INNER MEMBRANE TRANSPORTER"/>
    <property type="match status" value="1"/>
</dbReference>
<evidence type="ECO:0000313" key="8">
    <source>
        <dbReference type="EMBL" id="NIA68786.1"/>
    </source>
</evidence>
<evidence type="ECO:0000256" key="2">
    <source>
        <dbReference type="ARBA" id="ARBA00007362"/>
    </source>
</evidence>
<comment type="subcellular location">
    <subcellularLocation>
        <location evidence="1">Membrane</location>
        <topology evidence="1">Multi-pass membrane protein</topology>
    </subcellularLocation>
</comment>
<feature type="transmembrane region" description="Helical" evidence="6">
    <location>
        <begin position="124"/>
        <end position="145"/>
    </location>
</feature>
<feature type="transmembrane region" description="Helical" evidence="6">
    <location>
        <begin position="37"/>
        <end position="59"/>
    </location>
</feature>
<evidence type="ECO:0000259" key="7">
    <source>
        <dbReference type="Pfam" id="PF00892"/>
    </source>
</evidence>
<sequence>MSERQLALALLLIAPALFCSNMLTARATHDLFPPIALAFWRWFATLLLLMPFIAAALWQHRSAIRREWRDLLILGALGMGVCGAFVYIGADTTTATNIGLIYAASPILIVLIARFAYQETVSPLQSLGIALSLTGVVAIICRGDFGVLAGLSFAAGDLWVVCAMIAWAIYSIMLRHRPSAMPLMVRFAAIVGGGVLILLPFTIAEGVSGDLPPLNTTSFLTVGFLALFASFGAYQAYGLIQRTLGAGPTGLLMYLIPLYNAVLAFLVLGEDLQLYHLVGAAMVLPGIYLATRKAAA</sequence>
<comment type="similarity">
    <text evidence="2">Belongs to the EamA transporter family.</text>
</comment>
<keyword evidence="5 6" id="KW-0472">Membrane</keyword>
<feature type="transmembrane region" description="Helical" evidence="6">
    <location>
        <begin position="96"/>
        <end position="117"/>
    </location>
</feature>
<name>A0A967C726_9PROT</name>
<feature type="transmembrane region" description="Helical" evidence="6">
    <location>
        <begin position="151"/>
        <end position="172"/>
    </location>
</feature>
<evidence type="ECO:0000256" key="3">
    <source>
        <dbReference type="ARBA" id="ARBA00022692"/>
    </source>
</evidence>
<feature type="transmembrane region" description="Helical" evidence="6">
    <location>
        <begin position="184"/>
        <end position="204"/>
    </location>
</feature>
<dbReference type="AlphaFoldDB" id="A0A967C726"/>
<feature type="transmembrane region" description="Helical" evidence="6">
    <location>
        <begin position="251"/>
        <end position="268"/>
    </location>
</feature>
<dbReference type="Gene3D" id="1.10.3730.20">
    <property type="match status" value="1"/>
</dbReference>
<accession>A0A967C726</accession>
<feature type="domain" description="EamA" evidence="7">
    <location>
        <begin position="155"/>
        <end position="291"/>
    </location>
</feature>
<gene>
    <name evidence="8" type="ORF">HBA54_09300</name>
</gene>
<proteinExistence type="inferred from homology"/>
<feature type="transmembrane region" description="Helical" evidence="6">
    <location>
        <begin position="216"/>
        <end position="239"/>
    </location>
</feature>
<evidence type="ECO:0000256" key="5">
    <source>
        <dbReference type="ARBA" id="ARBA00023136"/>
    </source>
</evidence>
<evidence type="ECO:0000256" key="1">
    <source>
        <dbReference type="ARBA" id="ARBA00004141"/>
    </source>
</evidence>
<keyword evidence="4 6" id="KW-1133">Transmembrane helix</keyword>
<evidence type="ECO:0000256" key="4">
    <source>
        <dbReference type="ARBA" id="ARBA00022989"/>
    </source>
</evidence>
<dbReference type="InterPro" id="IPR000620">
    <property type="entry name" value="EamA_dom"/>
</dbReference>
<keyword evidence="9" id="KW-1185">Reference proteome</keyword>
<dbReference type="PANTHER" id="PTHR32322:SF2">
    <property type="entry name" value="EAMA DOMAIN-CONTAINING PROTEIN"/>
    <property type="match status" value="1"/>
</dbReference>
<evidence type="ECO:0000256" key="6">
    <source>
        <dbReference type="SAM" id="Phobius"/>
    </source>
</evidence>
<comment type="caution">
    <text evidence="8">The sequence shown here is derived from an EMBL/GenBank/DDBJ whole genome shotgun (WGS) entry which is preliminary data.</text>
</comment>
<dbReference type="GO" id="GO:0016020">
    <property type="term" value="C:membrane"/>
    <property type="evidence" value="ECO:0007669"/>
    <property type="project" value="UniProtKB-SubCell"/>
</dbReference>
<dbReference type="SUPFAM" id="SSF103481">
    <property type="entry name" value="Multidrug resistance efflux transporter EmrE"/>
    <property type="match status" value="2"/>
</dbReference>
<dbReference type="Pfam" id="PF00892">
    <property type="entry name" value="EamA"/>
    <property type="match status" value="2"/>
</dbReference>
<reference evidence="8" key="1">
    <citation type="submission" date="2020-03" db="EMBL/GenBank/DDBJ databases">
        <title>Genome of Pelagibius litoralis DSM 21314T.</title>
        <authorList>
            <person name="Wang G."/>
        </authorList>
    </citation>
    <scope>NUCLEOTIDE SEQUENCE</scope>
    <source>
        <strain evidence="8">DSM 21314</strain>
    </source>
</reference>
<dbReference type="InterPro" id="IPR050638">
    <property type="entry name" value="AA-Vitamin_Transporters"/>
</dbReference>
<protein>
    <submittedName>
        <fullName evidence="8">DMT family transporter</fullName>
    </submittedName>
</protein>
<keyword evidence="3 6" id="KW-0812">Transmembrane</keyword>
<feature type="domain" description="EamA" evidence="7">
    <location>
        <begin position="7"/>
        <end position="140"/>
    </location>
</feature>
<dbReference type="InterPro" id="IPR037185">
    <property type="entry name" value="EmrE-like"/>
</dbReference>
<feature type="transmembrane region" description="Helical" evidence="6">
    <location>
        <begin position="71"/>
        <end position="90"/>
    </location>
</feature>
<dbReference type="EMBL" id="JAAQPH010000006">
    <property type="protein sequence ID" value="NIA68786.1"/>
    <property type="molecule type" value="Genomic_DNA"/>
</dbReference>
<evidence type="ECO:0000313" key="9">
    <source>
        <dbReference type="Proteomes" id="UP000761264"/>
    </source>
</evidence>
<feature type="transmembrane region" description="Helical" evidence="6">
    <location>
        <begin position="274"/>
        <end position="291"/>
    </location>
</feature>